<dbReference type="Proteomes" id="UP000503011">
    <property type="component" value="Chromosome"/>
</dbReference>
<name>A0A6F8YZD8_9ACTN</name>
<organism evidence="1 2">
    <name type="scientific">Phytohabitans suffuscus</name>
    <dbReference type="NCBI Taxonomy" id="624315"/>
    <lineage>
        <taxon>Bacteria</taxon>
        <taxon>Bacillati</taxon>
        <taxon>Actinomycetota</taxon>
        <taxon>Actinomycetes</taxon>
        <taxon>Micromonosporales</taxon>
        <taxon>Micromonosporaceae</taxon>
    </lineage>
</organism>
<dbReference type="EMBL" id="AP022871">
    <property type="protein sequence ID" value="BCB91535.1"/>
    <property type="molecule type" value="Genomic_DNA"/>
</dbReference>
<evidence type="ECO:0000313" key="2">
    <source>
        <dbReference type="Proteomes" id="UP000503011"/>
    </source>
</evidence>
<keyword evidence="2" id="KW-1185">Reference proteome</keyword>
<evidence type="ECO:0000313" key="1">
    <source>
        <dbReference type="EMBL" id="BCB91535.1"/>
    </source>
</evidence>
<reference evidence="1 2" key="1">
    <citation type="submission" date="2020-03" db="EMBL/GenBank/DDBJ databases">
        <title>Whole genome shotgun sequence of Phytohabitans suffuscus NBRC 105367.</title>
        <authorList>
            <person name="Komaki H."/>
            <person name="Tamura T."/>
        </authorList>
    </citation>
    <scope>NUCLEOTIDE SEQUENCE [LARGE SCALE GENOMIC DNA]</scope>
    <source>
        <strain evidence="1 2">NBRC 105367</strain>
    </source>
</reference>
<gene>
    <name evidence="1" type="ORF">Psuf_088480</name>
</gene>
<dbReference type="RefSeq" id="WP_173164687.1">
    <property type="nucleotide sequence ID" value="NZ_AP022871.1"/>
</dbReference>
<sequence length="50" mass="5425">MLAALEAEVVEAEVDAYLAELAVECDRTWSALVRAGAAFLNDHLPERPPT</sequence>
<dbReference type="KEGG" id="psuu:Psuf_088480"/>
<accession>A0A6F8YZD8</accession>
<protein>
    <submittedName>
        <fullName evidence="1">Uncharacterized protein</fullName>
    </submittedName>
</protein>
<proteinExistence type="predicted"/>
<dbReference type="AlphaFoldDB" id="A0A6F8YZD8"/>
<reference evidence="1 2" key="2">
    <citation type="submission" date="2020-03" db="EMBL/GenBank/DDBJ databases">
        <authorList>
            <person name="Ichikawa N."/>
            <person name="Kimura A."/>
            <person name="Kitahashi Y."/>
            <person name="Uohara A."/>
        </authorList>
    </citation>
    <scope>NUCLEOTIDE SEQUENCE [LARGE SCALE GENOMIC DNA]</scope>
    <source>
        <strain evidence="1 2">NBRC 105367</strain>
    </source>
</reference>